<dbReference type="EMBL" id="JARBJD010000108">
    <property type="protein sequence ID" value="KAK2952072.1"/>
    <property type="molecule type" value="Genomic_DNA"/>
</dbReference>
<name>A0ABQ9XI17_9EUKA</name>
<evidence type="ECO:0000256" key="1">
    <source>
        <dbReference type="ARBA" id="ARBA00001936"/>
    </source>
</evidence>
<dbReference type="Proteomes" id="UP001281761">
    <property type="component" value="Unassembled WGS sequence"/>
</dbReference>
<feature type="compositionally biased region" description="Acidic residues" evidence="7">
    <location>
        <begin position="387"/>
        <end position="396"/>
    </location>
</feature>
<feature type="compositionally biased region" description="Basic and acidic residues" evidence="7">
    <location>
        <begin position="547"/>
        <end position="556"/>
    </location>
</feature>
<feature type="compositionally biased region" description="Basic and acidic residues" evidence="7">
    <location>
        <begin position="343"/>
        <end position="352"/>
    </location>
</feature>
<feature type="compositionally biased region" description="Polar residues" evidence="7">
    <location>
        <begin position="254"/>
        <end position="271"/>
    </location>
</feature>
<organism evidence="9 10">
    <name type="scientific">Blattamonas nauphoetae</name>
    <dbReference type="NCBI Taxonomy" id="2049346"/>
    <lineage>
        <taxon>Eukaryota</taxon>
        <taxon>Metamonada</taxon>
        <taxon>Preaxostyla</taxon>
        <taxon>Oxymonadida</taxon>
        <taxon>Blattamonas</taxon>
    </lineage>
</organism>
<protein>
    <recommendedName>
        <fullName evidence="6">Serine/threonine-protein phosphatase</fullName>
        <ecNumber evidence="6">3.1.3.16</ecNumber>
    </recommendedName>
</protein>
<comment type="caution">
    <text evidence="9">The sequence shown here is derived from an EMBL/GenBank/DDBJ whole genome shotgun (WGS) entry which is preliminary data.</text>
</comment>
<evidence type="ECO:0000259" key="8">
    <source>
        <dbReference type="PROSITE" id="PS00125"/>
    </source>
</evidence>
<dbReference type="InterPro" id="IPR029052">
    <property type="entry name" value="Metallo-depent_PP-like"/>
</dbReference>
<evidence type="ECO:0000256" key="4">
    <source>
        <dbReference type="ARBA" id="ARBA00023211"/>
    </source>
</evidence>
<dbReference type="PRINTS" id="PR00114">
    <property type="entry name" value="STPHPHTASE"/>
</dbReference>
<dbReference type="PROSITE" id="PS00125">
    <property type="entry name" value="SER_THR_PHOSPHATASE"/>
    <property type="match status" value="1"/>
</dbReference>
<evidence type="ECO:0000313" key="10">
    <source>
        <dbReference type="Proteomes" id="UP001281761"/>
    </source>
</evidence>
<feature type="region of interest" description="Disordered" evidence="7">
    <location>
        <begin position="617"/>
        <end position="638"/>
    </location>
</feature>
<feature type="repeat" description="TPR" evidence="5">
    <location>
        <begin position="82"/>
        <end position="115"/>
    </location>
</feature>
<dbReference type="GO" id="GO:0004722">
    <property type="term" value="F:protein serine/threonine phosphatase activity"/>
    <property type="evidence" value="ECO:0007669"/>
    <property type="project" value="UniProtKB-EC"/>
</dbReference>
<dbReference type="InterPro" id="IPR006186">
    <property type="entry name" value="Ser/Thr-sp_prot-phosphatase"/>
</dbReference>
<dbReference type="InterPro" id="IPR051134">
    <property type="entry name" value="PPP_phosphatase"/>
</dbReference>
<comment type="cofactor">
    <cofactor evidence="1">
        <name>Mn(2+)</name>
        <dbReference type="ChEBI" id="CHEBI:29035"/>
    </cofactor>
</comment>
<dbReference type="SUPFAM" id="SSF48452">
    <property type="entry name" value="TPR-like"/>
    <property type="match status" value="1"/>
</dbReference>
<dbReference type="Gene3D" id="3.60.21.10">
    <property type="match status" value="1"/>
</dbReference>
<keyword evidence="6 9" id="KW-0378">Hydrolase</keyword>
<evidence type="ECO:0000256" key="2">
    <source>
        <dbReference type="ARBA" id="ARBA00008786"/>
    </source>
</evidence>
<dbReference type="InterPro" id="IPR019734">
    <property type="entry name" value="TPR_rpt"/>
</dbReference>
<dbReference type="PANTHER" id="PTHR45668:SF5">
    <property type="entry name" value="SERINE_THREONINE-PROTEIN PHOSPHATASE 5"/>
    <property type="match status" value="1"/>
</dbReference>
<evidence type="ECO:0000256" key="5">
    <source>
        <dbReference type="PROSITE-ProRule" id="PRU00339"/>
    </source>
</evidence>
<dbReference type="SMART" id="SM00028">
    <property type="entry name" value="TPR"/>
    <property type="match status" value="3"/>
</dbReference>
<keyword evidence="3" id="KW-0479">Metal-binding</keyword>
<sequence>MKIESKVDKLNRAGNKLLYQHQYTDAVQMFTQTINLAEKHHLPPTTLAVLYSNRALASLRLEDYQAALDDSAYAIDLDEDFVKAYYRRGTAHLALRHFADSLSDFRKLVYLAPDSELAKERLRMCQASYSEYLLVTSMTNGTECQVDIPDWRDIPYPDHYSGPRLDDDEIVTDQFILELISYGKLFMEQHRKQIALQCYPQRLVLQLLERGAFLFSQEPTVIDLHPPTPNNTPILSSINSPPPSASASFPLHPTFSQATLQAATPTASRTPGRNGPRQLIHAYPSPAMSPPASHLHVNQSLDYRDSQAVYPMQINKEGKSIPMLTTKVEHTGTSPTQSVEYKGGSEDPEKGGETSGMMKDPADPNASQNLEDEMKDDSSSALSSSTDSDDDVEDQPDTQWHTVTSRQSRWGQFVAQENSQKKQMKERTHRFSDGHSKGEEDDEENLNEMTGLEKPIKRVHLSVDSLSSSLSSCSIQAQSLSPPPIEVERSSMSSLFQTRHVSLDDVALRRRQVRKYEKTRRLDNSTQVTSLRVRSKPKQKPSATKQQTEELRRQKRKEAAKQSLQLVDNAFALLLDDVDVDSTPIVLTSHLVSFELPDLYVGIDDHETLRKLQDEYEAEENAAHNASTPPPISSPSISSPGVFRTFRSALPAASFPPAPSSPFHPSRVLLPPTPLAHSTLGLNDNEPNHDGSRELRLTGVFDVNEMGLMEQTRVRCGSFNMRMWEELELKEKKKQKRERKEQRRLERMKKRNEAEDVAMPPPSAPIQPSQDAQGISTTHFGRFGVSHNDEQVPQPLDAKPAEWSDKQDEMFNTFSHGFEPLRATPTQMSDQPAITRPSPTFLSAQLEEEESDEVPYHLQVRTSILNQSSHVSFVEHSSNDSPPLTTTRPWRCTVVGDLHGQFEDFCRLIETTSLPSSSHAIVFLGDYVDRGLFGVEILTVLLALKIAHPNSTILLRGNHEATELNTLFGFAKEVREKYTVQTYIGFTRLFASLPLCCIIKNKVLCVHGGIPPPPSFILPEPSLRDGDNWAYAQPMNAEDYSESTPVRNPLTDMPLFYRNPPSLYPLQMRVSLSVYNNLSASEKVVRDPDGSIPANLSCKSLLDEMRKITRSGHTLASDITTMMLWSDPSDFDGLALSERGSGFLFGPDVSKQFCEETGIDLIVRSHQLKMNGWEYQHRSDCSCLTVFSAPNYCGNARNRGAWAELTFGDSVDVVNQKVREARRVNVMDVVKSDSDHDDDDEPVSVIDNNPSAFYSAPSIFGPFRQNAHVKVQKNGFHVEIKEYSAVKASDLFQGLF</sequence>
<dbReference type="InterPro" id="IPR011990">
    <property type="entry name" value="TPR-like_helical_dom_sf"/>
</dbReference>
<comment type="similarity">
    <text evidence="2">Belongs to the PPP phosphatase family. PP-5 (PP-T) subfamily.</text>
</comment>
<comment type="catalytic activity">
    <reaction evidence="6">
        <text>O-phospho-L-threonyl-[protein] + H2O = L-threonyl-[protein] + phosphate</text>
        <dbReference type="Rhea" id="RHEA:47004"/>
        <dbReference type="Rhea" id="RHEA-COMP:11060"/>
        <dbReference type="Rhea" id="RHEA-COMP:11605"/>
        <dbReference type="ChEBI" id="CHEBI:15377"/>
        <dbReference type="ChEBI" id="CHEBI:30013"/>
        <dbReference type="ChEBI" id="CHEBI:43474"/>
        <dbReference type="ChEBI" id="CHEBI:61977"/>
        <dbReference type="EC" id="3.1.3.16"/>
    </reaction>
</comment>
<proteinExistence type="inferred from homology"/>
<evidence type="ECO:0000256" key="3">
    <source>
        <dbReference type="ARBA" id="ARBA00022723"/>
    </source>
</evidence>
<dbReference type="EC" id="3.1.3.16" evidence="6"/>
<accession>A0ABQ9XI17</accession>
<evidence type="ECO:0000256" key="6">
    <source>
        <dbReference type="RuleBase" id="RU004273"/>
    </source>
</evidence>
<feature type="compositionally biased region" description="Low complexity" evidence="7">
    <location>
        <begin position="231"/>
        <end position="251"/>
    </location>
</feature>
<feature type="region of interest" description="Disordered" evidence="7">
    <location>
        <begin position="517"/>
        <end position="556"/>
    </location>
</feature>
<dbReference type="SUPFAM" id="SSF56300">
    <property type="entry name" value="Metallo-dependent phosphatases"/>
    <property type="match status" value="1"/>
</dbReference>
<feature type="region of interest" description="Disordered" evidence="7">
    <location>
        <begin position="731"/>
        <end position="791"/>
    </location>
</feature>
<dbReference type="PANTHER" id="PTHR45668">
    <property type="entry name" value="SERINE/THREONINE-PROTEIN PHOSPHATASE 5-RELATED"/>
    <property type="match status" value="1"/>
</dbReference>
<feature type="compositionally biased region" description="Polar residues" evidence="7">
    <location>
        <begin position="397"/>
        <end position="418"/>
    </location>
</feature>
<dbReference type="InterPro" id="IPR004843">
    <property type="entry name" value="Calcineurin-like_PHP"/>
</dbReference>
<evidence type="ECO:0000313" key="9">
    <source>
        <dbReference type="EMBL" id="KAK2952072.1"/>
    </source>
</evidence>
<feature type="region of interest" description="Disordered" evidence="7">
    <location>
        <begin position="224"/>
        <end position="294"/>
    </location>
</feature>
<keyword evidence="5" id="KW-0802">TPR repeat</keyword>
<feature type="compositionally biased region" description="Low complexity" evidence="7">
    <location>
        <begin position="282"/>
        <end position="293"/>
    </location>
</feature>
<evidence type="ECO:0000256" key="7">
    <source>
        <dbReference type="SAM" id="MobiDB-lite"/>
    </source>
</evidence>
<feature type="compositionally biased region" description="Polar residues" evidence="7">
    <location>
        <begin position="766"/>
        <end position="779"/>
    </location>
</feature>
<dbReference type="Gene3D" id="1.25.40.10">
    <property type="entry name" value="Tetratricopeptide repeat domain"/>
    <property type="match status" value="1"/>
</dbReference>
<feature type="domain" description="Serine/threonine specific protein phosphatases" evidence="8">
    <location>
        <begin position="955"/>
        <end position="960"/>
    </location>
</feature>
<dbReference type="Pfam" id="PF00149">
    <property type="entry name" value="Metallophos"/>
    <property type="match status" value="1"/>
</dbReference>
<dbReference type="SMART" id="SM00156">
    <property type="entry name" value="PP2Ac"/>
    <property type="match status" value="1"/>
</dbReference>
<dbReference type="PROSITE" id="PS50005">
    <property type="entry name" value="TPR"/>
    <property type="match status" value="1"/>
</dbReference>
<feature type="compositionally biased region" description="Basic and acidic residues" evidence="7">
    <location>
        <begin position="419"/>
        <end position="438"/>
    </location>
</feature>
<keyword evidence="4" id="KW-0464">Manganese</keyword>
<reference evidence="9 10" key="1">
    <citation type="journal article" date="2022" name="bioRxiv">
        <title>Genomics of Preaxostyla Flagellates Illuminates Evolutionary Transitions and the Path Towards Mitochondrial Loss.</title>
        <authorList>
            <person name="Novak L.V.F."/>
            <person name="Treitli S.C."/>
            <person name="Pyrih J."/>
            <person name="Halakuc P."/>
            <person name="Pipaliya S.V."/>
            <person name="Vacek V."/>
            <person name="Brzon O."/>
            <person name="Soukal P."/>
            <person name="Eme L."/>
            <person name="Dacks J.B."/>
            <person name="Karnkowska A."/>
            <person name="Elias M."/>
            <person name="Hampl V."/>
        </authorList>
    </citation>
    <scope>NUCLEOTIDE SEQUENCE [LARGE SCALE GENOMIC DNA]</scope>
    <source>
        <strain evidence="9">NAU3</strain>
        <tissue evidence="9">Gut</tissue>
    </source>
</reference>
<gene>
    <name evidence="9" type="ORF">BLNAU_12923</name>
</gene>
<feature type="region of interest" description="Disordered" evidence="7">
    <location>
        <begin position="331"/>
        <end position="447"/>
    </location>
</feature>
<keyword evidence="10" id="KW-1185">Reference proteome</keyword>